<comment type="caution">
    <text evidence="1">The sequence shown here is derived from an EMBL/GenBank/DDBJ whole genome shotgun (WGS) entry which is preliminary data.</text>
</comment>
<accession>V2Y6S6</accession>
<name>V2Y6S6_9FIRM</name>
<dbReference type="EMBL" id="ACIL03000007">
    <property type="protein sequence ID" value="ESL03802.1"/>
    <property type="molecule type" value="Genomic_DNA"/>
</dbReference>
<evidence type="ECO:0008006" key="3">
    <source>
        <dbReference type="Google" id="ProtNLM"/>
    </source>
</evidence>
<organism evidence="1 2">
    <name type="scientific">Catonella morbi ATCC 51271</name>
    <dbReference type="NCBI Taxonomy" id="592026"/>
    <lineage>
        <taxon>Bacteria</taxon>
        <taxon>Bacillati</taxon>
        <taxon>Bacillota</taxon>
        <taxon>Clostridia</taxon>
        <taxon>Lachnospirales</taxon>
        <taxon>Lachnospiraceae</taxon>
        <taxon>Catonella</taxon>
    </lineage>
</organism>
<dbReference type="AlphaFoldDB" id="V2Y6S6"/>
<proteinExistence type="predicted"/>
<dbReference type="HOGENOM" id="CLU_087245_0_0_9"/>
<dbReference type="eggNOG" id="COG2227">
    <property type="taxonomic scope" value="Bacteria"/>
</dbReference>
<evidence type="ECO:0000313" key="2">
    <source>
        <dbReference type="Proteomes" id="UP000018227"/>
    </source>
</evidence>
<protein>
    <recommendedName>
        <fullName evidence="3">Methyltransferase domain protein</fullName>
    </recommendedName>
</protein>
<gene>
    <name evidence="1" type="ORF">GCWU0000282_000969</name>
</gene>
<evidence type="ECO:0000313" key="1">
    <source>
        <dbReference type="EMBL" id="ESL03802.1"/>
    </source>
</evidence>
<dbReference type="Pfam" id="PF13489">
    <property type="entry name" value="Methyltransf_23"/>
    <property type="match status" value="1"/>
</dbReference>
<dbReference type="Gene3D" id="3.40.50.150">
    <property type="entry name" value="Vaccinia Virus protein VP39"/>
    <property type="match status" value="1"/>
</dbReference>
<sequence>MQVNNNINYGVRDKMKCFVCKKGYMTPYFIKKRGCECIDEEFERCSNCGLVINRTLYEMTAKEWEEVNYICHNGYQGTDENADDPKWLSRLKSQAEVFAGLFDCGIFSENMRTIDYGCGDGKLSQYVDDAFELRTGHRPSHQLIGKYEKYMALDGIVGYYTVADITPNSFDVVISCSVIEHLIGFEEIDKFFSLAKDNGTVCLHTLICEEVPRDPEWFYLTPEGHCTIWTNAAMKIIYEEYGYVGCAYNLEAQMWFFFRDADKFAKLKELHDRIKGAWTISEKFVDYWKQLPYRK</sequence>
<dbReference type="STRING" id="592026.GCWU0000282_000969"/>
<reference evidence="1 2" key="1">
    <citation type="submission" date="2013-06" db="EMBL/GenBank/DDBJ databases">
        <authorList>
            <person name="Weinstock G."/>
            <person name="Sodergren E."/>
            <person name="Clifton S."/>
            <person name="Fulton L."/>
            <person name="Fulton B."/>
            <person name="Courtney L."/>
            <person name="Fronick C."/>
            <person name="Harrison M."/>
            <person name="Strong C."/>
            <person name="Farmer C."/>
            <person name="Delahaunty K."/>
            <person name="Markovic C."/>
            <person name="Hall O."/>
            <person name="Minx P."/>
            <person name="Tomlinson C."/>
            <person name="Mitreva M."/>
            <person name="Nelson J."/>
            <person name="Hou S."/>
            <person name="Wollam A."/>
            <person name="Pepin K.H."/>
            <person name="Johnson M."/>
            <person name="Bhonagiri V."/>
            <person name="Nash W.E."/>
            <person name="Warren W."/>
            <person name="Chinwalla A."/>
            <person name="Mardis E.R."/>
            <person name="Wilson R.K."/>
        </authorList>
    </citation>
    <scope>NUCLEOTIDE SEQUENCE [LARGE SCALE GENOMIC DNA]</scope>
    <source>
        <strain evidence="1 2">ATCC 51271</strain>
    </source>
</reference>
<dbReference type="InterPro" id="IPR029063">
    <property type="entry name" value="SAM-dependent_MTases_sf"/>
</dbReference>
<dbReference type="SUPFAM" id="SSF53335">
    <property type="entry name" value="S-adenosyl-L-methionine-dependent methyltransferases"/>
    <property type="match status" value="1"/>
</dbReference>
<dbReference type="Proteomes" id="UP000018227">
    <property type="component" value="Unassembled WGS sequence"/>
</dbReference>
<keyword evidence="2" id="KW-1185">Reference proteome</keyword>